<sequence length="62" mass="7132">MKENKSIYEKPLLKVVEVELNECIANSFKVKDSGSNLHEALNGEYVDKEFVSSSQVDWDPNW</sequence>
<dbReference type="RefSeq" id="WP_005929852.1">
    <property type="nucleotide sequence ID" value="NZ_CABKSE010000002.1"/>
</dbReference>
<organism evidence="1 2">
    <name type="scientific">Bacteroides salyersiae</name>
    <dbReference type="NCBI Taxonomy" id="291644"/>
    <lineage>
        <taxon>Bacteria</taxon>
        <taxon>Pseudomonadati</taxon>
        <taxon>Bacteroidota</taxon>
        <taxon>Bacteroidia</taxon>
        <taxon>Bacteroidales</taxon>
        <taxon>Bacteroidaceae</taxon>
        <taxon>Bacteroides</taxon>
    </lineage>
</organism>
<protein>
    <submittedName>
        <fullName evidence="1">Uncharacterized protein</fullName>
    </submittedName>
</protein>
<evidence type="ECO:0000313" key="1">
    <source>
        <dbReference type="EMBL" id="KAA3760894.1"/>
    </source>
</evidence>
<accession>A0A7J4XFB6</accession>
<reference evidence="1 2" key="1">
    <citation type="journal article" date="2019" name="Nat. Med.">
        <title>A library of human gut bacterial isolates paired with longitudinal multiomics data enables mechanistic microbiome research.</title>
        <authorList>
            <person name="Poyet M."/>
            <person name="Groussin M."/>
            <person name="Gibbons S.M."/>
            <person name="Avila-Pacheco J."/>
            <person name="Jiang X."/>
            <person name="Kearney S.M."/>
            <person name="Perrotta A.R."/>
            <person name="Berdy B."/>
            <person name="Zhao S."/>
            <person name="Lieberman T.D."/>
            <person name="Swanson P.K."/>
            <person name="Smith M."/>
            <person name="Roesemann S."/>
            <person name="Alexander J.E."/>
            <person name="Rich S.A."/>
            <person name="Livny J."/>
            <person name="Vlamakis H."/>
            <person name="Clish C."/>
            <person name="Bullock K."/>
            <person name="Deik A."/>
            <person name="Scott J."/>
            <person name="Pierce K.A."/>
            <person name="Xavier R.J."/>
            <person name="Alm E.J."/>
        </authorList>
    </citation>
    <scope>NUCLEOTIDE SEQUENCE [LARGE SCALE GENOMIC DNA]</scope>
    <source>
        <strain evidence="1 2">BIOML-A10</strain>
    </source>
</reference>
<name>A0A7J4XFB6_9BACE</name>
<evidence type="ECO:0000313" key="2">
    <source>
        <dbReference type="Proteomes" id="UP000422221"/>
    </source>
</evidence>
<dbReference type="Proteomes" id="UP000422221">
    <property type="component" value="Unassembled WGS sequence"/>
</dbReference>
<proteinExistence type="predicted"/>
<gene>
    <name evidence="1" type="ORF">F3F73_16590</name>
</gene>
<comment type="caution">
    <text evidence="1">The sequence shown here is derived from an EMBL/GenBank/DDBJ whole genome shotgun (WGS) entry which is preliminary data.</text>
</comment>
<dbReference type="AlphaFoldDB" id="A0A7J4XFB6"/>
<dbReference type="EMBL" id="VWMK01000018">
    <property type="protein sequence ID" value="KAA3760894.1"/>
    <property type="molecule type" value="Genomic_DNA"/>
</dbReference>